<protein>
    <recommendedName>
        <fullName evidence="4">Secreted protein</fullName>
    </recommendedName>
</protein>
<organism evidence="1 3">
    <name type="scientific">Burkholderia gladioli</name>
    <name type="common">Pseudomonas marginata</name>
    <name type="synonym">Phytomonas marginata</name>
    <dbReference type="NCBI Taxonomy" id="28095"/>
    <lineage>
        <taxon>Bacteria</taxon>
        <taxon>Pseudomonadati</taxon>
        <taxon>Pseudomonadota</taxon>
        <taxon>Betaproteobacteria</taxon>
        <taxon>Burkholderiales</taxon>
        <taxon>Burkholderiaceae</taxon>
        <taxon>Burkholderia</taxon>
    </lineage>
</organism>
<dbReference type="EMBL" id="JPGG01000016">
    <property type="protein sequence ID" value="KGC14661.1"/>
    <property type="molecule type" value="Genomic_DNA"/>
</dbReference>
<evidence type="ECO:0000313" key="3">
    <source>
        <dbReference type="Proteomes" id="UP000029590"/>
    </source>
</evidence>
<sequence length="109" mass="12523">MKYVGLLYFLVVAQLAAKRQRDIWLPAAQLVELLHAWVAQQEMKCDWRDRIWLGKASLDVAQSVHAAYGPAFVMSFLSTASEPEQISGDAHDKRILLRTTCFRYLTRKL</sequence>
<accession>A0AAW3F4L2</accession>
<dbReference type="RefSeq" id="WP_226285312.1">
    <property type="nucleotide sequence ID" value="NZ_CADEPT010000010.1"/>
</dbReference>
<dbReference type="Proteomes" id="UP000029590">
    <property type="component" value="Unassembled WGS sequence"/>
</dbReference>
<dbReference type="AlphaFoldDB" id="A0AAW3F4L2"/>
<name>A0AAW3F4L2_BURGA</name>
<dbReference type="Proteomes" id="UP001059745">
    <property type="component" value="Chromosome 2"/>
</dbReference>
<proteinExistence type="predicted"/>
<evidence type="ECO:0000313" key="2">
    <source>
        <dbReference type="EMBL" id="UWX74783.1"/>
    </source>
</evidence>
<dbReference type="EMBL" id="CP104215">
    <property type="protein sequence ID" value="UWX74783.1"/>
    <property type="molecule type" value="Genomic_DNA"/>
</dbReference>
<evidence type="ECO:0000313" key="1">
    <source>
        <dbReference type="EMBL" id="KGC14661.1"/>
    </source>
</evidence>
<reference evidence="1 3" key="1">
    <citation type="submission" date="2014-04" db="EMBL/GenBank/DDBJ databases">
        <authorList>
            <person name="Bishop-Lilly K.A."/>
            <person name="Broomall S.M."/>
            <person name="Chain P.S."/>
            <person name="Chertkov O."/>
            <person name="Coyne S.R."/>
            <person name="Daligault H.E."/>
            <person name="Davenport K.W."/>
            <person name="Erkkila T."/>
            <person name="Frey K.G."/>
            <person name="Gibbons H.S."/>
            <person name="Gu W."/>
            <person name="Jaissle J."/>
            <person name="Johnson S.L."/>
            <person name="Koroleva G.I."/>
            <person name="Ladner J.T."/>
            <person name="Lo C.-C."/>
            <person name="Minogue T.D."/>
            <person name="Munk C."/>
            <person name="Palacios G.F."/>
            <person name="Redden C.L."/>
            <person name="Rosenzweig C.N."/>
            <person name="Scholz M.B."/>
            <person name="Teshima H."/>
            <person name="Xu Y."/>
        </authorList>
    </citation>
    <scope>NUCLEOTIDE SEQUENCE [LARGE SCALE GENOMIC DNA]</scope>
    <source>
        <strain evidence="3">gladioli</strain>
        <strain evidence="1">Gladioli</strain>
    </source>
</reference>
<evidence type="ECO:0008006" key="4">
    <source>
        <dbReference type="Google" id="ProtNLM"/>
    </source>
</evidence>
<reference evidence="2" key="2">
    <citation type="submission" date="2022-09" db="EMBL/GenBank/DDBJ databases">
        <title>Genomic of Burkholderia gladioli.</title>
        <authorList>
            <person name="Wu H."/>
        </authorList>
    </citation>
    <scope>NUCLEOTIDE SEQUENCE</scope>
    <source>
        <strain evidence="2">ZN-S4</strain>
    </source>
</reference>
<dbReference type="KEGG" id="bgo:BM43_6807"/>
<gene>
    <name evidence="1" type="ORF">DM48_960</name>
    <name evidence="2" type="ORF">NYZ96_25065</name>
</gene>